<dbReference type="AlphaFoldDB" id="A0A1W1UI87"/>
<evidence type="ECO:0000313" key="2">
    <source>
        <dbReference type="Proteomes" id="UP000192266"/>
    </source>
</evidence>
<sequence length="31" mass="3782">MSRRMLGIQCNIRIRLYKWFLPLTLLTSMII</sequence>
<evidence type="ECO:0000313" key="1">
    <source>
        <dbReference type="EMBL" id="SMB80541.1"/>
    </source>
</evidence>
<name>A0A1W1UI87_9BACT</name>
<dbReference type="Proteomes" id="UP000192266">
    <property type="component" value="Unassembled WGS sequence"/>
</dbReference>
<protein>
    <submittedName>
        <fullName evidence="1">Uncharacterized protein</fullName>
    </submittedName>
</protein>
<reference evidence="1 2" key="1">
    <citation type="submission" date="2017-04" db="EMBL/GenBank/DDBJ databases">
        <authorList>
            <person name="Afonso C.L."/>
            <person name="Miller P.J."/>
            <person name="Scott M.A."/>
            <person name="Spackman E."/>
            <person name="Goraichik I."/>
            <person name="Dimitrov K.M."/>
            <person name="Suarez D.L."/>
            <person name="Swayne D.E."/>
        </authorList>
    </citation>
    <scope>NUCLEOTIDE SEQUENCE [LARGE SCALE GENOMIC DNA]</scope>
    <source>
        <strain evidence="1 2">DSM 11622</strain>
    </source>
</reference>
<organism evidence="1 2">
    <name type="scientific">Hymenobacter roseosalivarius DSM 11622</name>
    <dbReference type="NCBI Taxonomy" id="645990"/>
    <lineage>
        <taxon>Bacteria</taxon>
        <taxon>Pseudomonadati</taxon>
        <taxon>Bacteroidota</taxon>
        <taxon>Cytophagia</taxon>
        <taxon>Cytophagales</taxon>
        <taxon>Hymenobacteraceae</taxon>
        <taxon>Hymenobacter</taxon>
    </lineage>
</organism>
<keyword evidence="2" id="KW-1185">Reference proteome</keyword>
<proteinExistence type="predicted"/>
<accession>A0A1W1UI87</accession>
<gene>
    <name evidence="1" type="ORF">SAMN00120144_4003</name>
</gene>
<dbReference type="EMBL" id="FWWW01000023">
    <property type="protein sequence ID" value="SMB80541.1"/>
    <property type="molecule type" value="Genomic_DNA"/>
</dbReference>